<dbReference type="Gene3D" id="2.60.120.380">
    <property type="match status" value="1"/>
</dbReference>
<feature type="transmembrane region" description="Helical" evidence="1">
    <location>
        <begin position="21"/>
        <end position="41"/>
    </location>
</feature>
<evidence type="ECO:0000313" key="3">
    <source>
        <dbReference type="Proteomes" id="UP000220922"/>
    </source>
</evidence>
<dbReference type="RefSeq" id="WP_097653829.1">
    <property type="nucleotide sequence ID" value="NZ_LYXE01000110.1"/>
</dbReference>
<keyword evidence="1" id="KW-0472">Membrane</keyword>
<name>A0A2H3KJJ8_9CHLR</name>
<dbReference type="AlphaFoldDB" id="A0A2H3KJJ8"/>
<proteinExistence type="predicted"/>
<keyword evidence="1" id="KW-0812">Transmembrane</keyword>
<dbReference type="OrthoDB" id="155749at2"/>
<dbReference type="Proteomes" id="UP000220922">
    <property type="component" value="Unassembled WGS sequence"/>
</dbReference>
<keyword evidence="3" id="KW-1185">Reference proteome</keyword>
<sequence>MKNSTHNLATHTRQRRLLAHPTALIFTLTGIGLGLLFWIVLSSASAQSLANVTLNWVSPGTSATVNTPVPFEVGATGLADGTFTHAWTIDGTTTLTDTATAADGAATFTQTYTFGELGRFIIASKLTDGTKILTTTFRQVLVTGTLDITRTAVSTAEPTTFVVTMPELRAAGASEGAVYNLVIEYGDAIDSFERLRILTGTTTMTTTHQYLIGGTFEVTARIELIDIYNDYDADVLATGSVQTVVTQQIYMPIIGTDPEPPAPPVIPECEDINNSTAQAPKYIPRTELIGTEGWRCRGTLADRDVGRSNYYSTQLNSGDILVFSISELAADADYDLYLYDNNTPGNTTSVARSVTREQGTTESVSYLYEDTINDRLHYIRVLQYTRSASQHSYLLTIKISPATP</sequence>
<accession>A0A2H3KJJ8</accession>
<organism evidence="2 3">
    <name type="scientific">Candidatus Chloroploca asiatica</name>
    <dbReference type="NCBI Taxonomy" id="1506545"/>
    <lineage>
        <taxon>Bacteria</taxon>
        <taxon>Bacillati</taxon>
        <taxon>Chloroflexota</taxon>
        <taxon>Chloroflexia</taxon>
        <taxon>Chloroflexales</taxon>
        <taxon>Chloroflexineae</taxon>
        <taxon>Oscillochloridaceae</taxon>
        <taxon>Candidatus Chloroploca</taxon>
    </lineage>
</organism>
<reference evidence="2 3" key="1">
    <citation type="submission" date="2016-05" db="EMBL/GenBank/DDBJ databases">
        <authorList>
            <person name="Lavstsen T."/>
            <person name="Jespersen J.S."/>
        </authorList>
    </citation>
    <scope>NUCLEOTIDE SEQUENCE [LARGE SCALE GENOMIC DNA]</scope>
    <source>
        <strain evidence="2 3">B7-9</strain>
    </source>
</reference>
<evidence type="ECO:0000256" key="1">
    <source>
        <dbReference type="SAM" id="Phobius"/>
    </source>
</evidence>
<keyword evidence="1" id="KW-1133">Transmembrane helix</keyword>
<dbReference type="EMBL" id="LYXE01000110">
    <property type="protein sequence ID" value="PDV98104.1"/>
    <property type="molecule type" value="Genomic_DNA"/>
</dbReference>
<gene>
    <name evidence="2" type="ORF">A9Q02_03215</name>
</gene>
<evidence type="ECO:0000313" key="2">
    <source>
        <dbReference type="EMBL" id="PDV98104.1"/>
    </source>
</evidence>
<protein>
    <submittedName>
        <fullName evidence="2">Uncharacterized protein</fullName>
    </submittedName>
</protein>
<comment type="caution">
    <text evidence="2">The sequence shown here is derived from an EMBL/GenBank/DDBJ whole genome shotgun (WGS) entry which is preliminary data.</text>
</comment>